<accession>A0A9X3LQG1</accession>
<evidence type="ECO:0000256" key="1">
    <source>
        <dbReference type="ARBA" id="ARBA00023125"/>
    </source>
</evidence>
<gene>
    <name evidence="4" type="ORF">L8V00_08445</name>
</gene>
<reference evidence="4" key="1">
    <citation type="submission" date="2022-02" db="EMBL/GenBank/DDBJ databases">
        <title>Corynebacterium sp. from urogenital microbiome.</title>
        <authorList>
            <person name="Cappelli E.A."/>
            <person name="Ribeiro T.G."/>
            <person name="Peixe L."/>
        </authorList>
    </citation>
    <scope>NUCLEOTIDE SEQUENCE</scope>
    <source>
        <strain evidence="4">C8Ua_174</strain>
    </source>
</reference>
<organism evidence="4 5">
    <name type="scientific">Corynebacterium evansiae</name>
    <dbReference type="NCBI Taxonomy" id="2913499"/>
    <lineage>
        <taxon>Bacteria</taxon>
        <taxon>Bacillati</taxon>
        <taxon>Actinomycetota</taxon>
        <taxon>Actinomycetes</taxon>
        <taxon>Mycobacteriales</taxon>
        <taxon>Corynebacteriaceae</taxon>
        <taxon>Corynebacterium</taxon>
    </lineage>
</organism>
<name>A0A9X3LQG1_9CORY</name>
<dbReference type="InterPro" id="IPR001647">
    <property type="entry name" value="HTH_TetR"/>
</dbReference>
<dbReference type="GO" id="GO:0003677">
    <property type="term" value="F:DNA binding"/>
    <property type="evidence" value="ECO:0007669"/>
    <property type="project" value="UniProtKB-UniRule"/>
</dbReference>
<dbReference type="AlphaFoldDB" id="A0A9X3LQG1"/>
<dbReference type="Pfam" id="PF21306">
    <property type="entry name" value="TetR_C_40"/>
    <property type="match status" value="1"/>
</dbReference>
<dbReference type="Proteomes" id="UP001146469">
    <property type="component" value="Unassembled WGS sequence"/>
</dbReference>
<dbReference type="SUPFAM" id="SSF46689">
    <property type="entry name" value="Homeodomain-like"/>
    <property type="match status" value="1"/>
</dbReference>
<sequence length="227" mass="25186">MRTGEQHIDTAAWMQAIFNRSEQADTRRERTKQALLRAGIELIAEEQTDLSILAITQKAGVSNGSFYNFFKDRTQFFDAVAEYAVDNLASIFDLAADQDLDSIDAAATNIRILAYAHRLVPTLSKSIVRRSPDFYTMPNELVRKLRERISAGVNDGSFHVASTETAAAIIFGANAMLGQRLHEDPTLNSRTAGDDLALDLLRMLGVSEERALQAIARPIDEYLTPPQ</sequence>
<evidence type="ECO:0000259" key="3">
    <source>
        <dbReference type="PROSITE" id="PS50977"/>
    </source>
</evidence>
<dbReference type="PANTHER" id="PTHR43479">
    <property type="entry name" value="ACREF/ENVCD OPERON REPRESSOR-RELATED"/>
    <property type="match status" value="1"/>
</dbReference>
<evidence type="ECO:0000313" key="4">
    <source>
        <dbReference type="EMBL" id="MCZ9290228.1"/>
    </source>
</evidence>
<dbReference type="InterPro" id="IPR050624">
    <property type="entry name" value="HTH-type_Tx_Regulator"/>
</dbReference>
<dbReference type="EMBL" id="JAKMUT010000007">
    <property type="protein sequence ID" value="MCZ9290228.1"/>
    <property type="molecule type" value="Genomic_DNA"/>
</dbReference>
<feature type="domain" description="HTH tetR-type" evidence="3">
    <location>
        <begin position="29"/>
        <end position="88"/>
    </location>
</feature>
<protein>
    <submittedName>
        <fullName evidence="4">TetR/AcrR family transcriptional regulator</fullName>
    </submittedName>
</protein>
<evidence type="ECO:0000256" key="2">
    <source>
        <dbReference type="PROSITE-ProRule" id="PRU00335"/>
    </source>
</evidence>
<evidence type="ECO:0000313" key="5">
    <source>
        <dbReference type="Proteomes" id="UP001146469"/>
    </source>
</evidence>
<feature type="DNA-binding region" description="H-T-H motif" evidence="2">
    <location>
        <begin position="51"/>
        <end position="70"/>
    </location>
</feature>
<dbReference type="Gene3D" id="1.10.357.10">
    <property type="entry name" value="Tetracycline Repressor, domain 2"/>
    <property type="match status" value="1"/>
</dbReference>
<dbReference type="InterPro" id="IPR009057">
    <property type="entry name" value="Homeodomain-like_sf"/>
</dbReference>
<keyword evidence="1 2" id="KW-0238">DNA-binding</keyword>
<keyword evidence="5" id="KW-1185">Reference proteome</keyword>
<comment type="caution">
    <text evidence="4">The sequence shown here is derived from an EMBL/GenBank/DDBJ whole genome shotgun (WGS) entry which is preliminary data.</text>
</comment>
<dbReference type="Pfam" id="PF00440">
    <property type="entry name" value="TetR_N"/>
    <property type="match status" value="1"/>
</dbReference>
<dbReference type="RefSeq" id="WP_237746232.1">
    <property type="nucleotide sequence ID" value="NZ_JAKMUT010000007.1"/>
</dbReference>
<dbReference type="PANTHER" id="PTHR43479:SF11">
    <property type="entry name" value="ACREF_ENVCD OPERON REPRESSOR-RELATED"/>
    <property type="match status" value="1"/>
</dbReference>
<dbReference type="PROSITE" id="PS50977">
    <property type="entry name" value="HTH_TETR_2"/>
    <property type="match status" value="1"/>
</dbReference>
<proteinExistence type="predicted"/>
<dbReference type="InterPro" id="IPR049513">
    <property type="entry name" value="TetR_C_40"/>
</dbReference>